<dbReference type="CDD" id="cd14824">
    <property type="entry name" value="Longin"/>
    <property type="match status" value="1"/>
</dbReference>
<evidence type="ECO:0000313" key="8">
    <source>
        <dbReference type="Proteomes" id="UP000594263"/>
    </source>
</evidence>
<proteinExistence type="inferred from homology"/>
<evidence type="ECO:0000259" key="6">
    <source>
        <dbReference type="PROSITE" id="PS50859"/>
    </source>
</evidence>
<keyword evidence="5" id="KW-0812">Transmembrane</keyword>
<keyword evidence="5" id="KW-1133">Transmembrane helix</keyword>
<dbReference type="AlphaFoldDB" id="A0A7N0UUQ0"/>
<name>A0A7N0UUQ0_KALFE</name>
<feature type="transmembrane region" description="Helical" evidence="5">
    <location>
        <begin position="238"/>
        <end position="257"/>
    </location>
</feature>
<keyword evidence="8" id="KW-1185">Reference proteome</keyword>
<dbReference type="Gramene" id="Kaladp0087s0008.1.v1.1">
    <property type="protein sequence ID" value="Kaladp0087s0008.1.v1.1.CDS.1"/>
    <property type="gene ID" value="Kaladp0087s0008.v1.1"/>
</dbReference>
<evidence type="ECO:0000256" key="5">
    <source>
        <dbReference type="SAM" id="Phobius"/>
    </source>
</evidence>
<accession>A0A7N0UUQ0</accession>
<dbReference type="InterPro" id="IPR044783">
    <property type="entry name" value="PHYL"/>
</dbReference>
<dbReference type="GO" id="GO:0016020">
    <property type="term" value="C:membrane"/>
    <property type="evidence" value="ECO:0007669"/>
    <property type="project" value="UniProtKB-SubCell"/>
</dbReference>
<feature type="domain" description="Longin" evidence="6">
    <location>
        <begin position="50"/>
        <end position="120"/>
    </location>
</feature>
<dbReference type="PANTHER" id="PTHR47461:SF1">
    <property type="entry name" value="PHYTOLONGIN PHYL1.2"/>
    <property type="match status" value="1"/>
</dbReference>
<reference evidence="7" key="1">
    <citation type="submission" date="2021-01" db="UniProtKB">
        <authorList>
            <consortium name="EnsemblPlants"/>
        </authorList>
    </citation>
    <scope>IDENTIFICATION</scope>
</reference>
<organism evidence="7 8">
    <name type="scientific">Kalanchoe fedtschenkoi</name>
    <name type="common">Lavender scallops</name>
    <name type="synonym">South American air plant</name>
    <dbReference type="NCBI Taxonomy" id="63787"/>
    <lineage>
        <taxon>Eukaryota</taxon>
        <taxon>Viridiplantae</taxon>
        <taxon>Streptophyta</taxon>
        <taxon>Embryophyta</taxon>
        <taxon>Tracheophyta</taxon>
        <taxon>Spermatophyta</taxon>
        <taxon>Magnoliopsida</taxon>
        <taxon>eudicotyledons</taxon>
        <taxon>Gunneridae</taxon>
        <taxon>Pentapetalae</taxon>
        <taxon>Saxifragales</taxon>
        <taxon>Crassulaceae</taxon>
        <taxon>Kalanchoe</taxon>
    </lineage>
</organism>
<protein>
    <recommendedName>
        <fullName evidence="6">Longin domain-containing protein</fullName>
    </recommendedName>
</protein>
<dbReference type="Pfam" id="PF13774">
    <property type="entry name" value="Longin"/>
    <property type="match status" value="1"/>
</dbReference>
<dbReference type="PANTHER" id="PTHR47461">
    <property type="entry name" value="PHYTOLONGIN PHYL1.2"/>
    <property type="match status" value="1"/>
</dbReference>
<dbReference type="Gene3D" id="3.30.450.50">
    <property type="entry name" value="Longin domain"/>
    <property type="match status" value="1"/>
</dbReference>
<dbReference type="InterPro" id="IPR010908">
    <property type="entry name" value="Longin_dom"/>
</dbReference>
<dbReference type="SMART" id="SM01270">
    <property type="entry name" value="Longin"/>
    <property type="match status" value="1"/>
</dbReference>
<dbReference type="Proteomes" id="UP000594263">
    <property type="component" value="Unplaced"/>
</dbReference>
<feature type="region of interest" description="Disordered" evidence="4">
    <location>
        <begin position="147"/>
        <end position="186"/>
    </location>
</feature>
<evidence type="ECO:0000256" key="4">
    <source>
        <dbReference type="SAM" id="MobiDB-lite"/>
    </source>
</evidence>
<comment type="similarity">
    <text evidence="2">Belongs to the synaptobrevin family.</text>
</comment>
<dbReference type="OMA" id="DGEDEHH"/>
<evidence type="ECO:0000256" key="3">
    <source>
        <dbReference type="ARBA" id="ARBA00023136"/>
    </source>
</evidence>
<feature type="compositionally biased region" description="Basic and acidic residues" evidence="4">
    <location>
        <begin position="176"/>
        <end position="186"/>
    </location>
</feature>
<dbReference type="InterPro" id="IPR011012">
    <property type="entry name" value="Longin-like_dom_sf"/>
</dbReference>
<comment type="subcellular location">
    <subcellularLocation>
        <location evidence="1">Membrane</location>
    </subcellularLocation>
</comment>
<evidence type="ECO:0000313" key="7">
    <source>
        <dbReference type="EnsemblPlants" id="Kaladp0087s0008.1.v1.1.CDS.1"/>
    </source>
</evidence>
<evidence type="ECO:0000256" key="2">
    <source>
        <dbReference type="ARBA" id="ARBA00008025"/>
    </source>
</evidence>
<dbReference type="EnsemblPlants" id="Kaladp0087s0008.1.v1.1">
    <property type="protein sequence ID" value="Kaladp0087s0008.1.v1.1.CDS.1"/>
    <property type="gene ID" value="Kaladp0087s0008.v1.1"/>
</dbReference>
<sequence length="265" mass="30071">MDSSQGGSIYYCSVSRGDQVLFTHSNGDQEIENLAAACVERAPLFHKWYSHTEGKRTFAFLMDDGYVYFTIADERLGNQGILQFLKHVKDEFKKMAKKYPKEIMLGSRPVRLQEKFTPILVRLITLQESVSESGIIWPAGTPSPLHGPMEVPYPTNAPLLGKPSEKKKSRDHHVSRRDVELEERRKSTDKSVKVDLTSFEADNRGIHGSASPLPKDYRTLKRSGSQIIRANWCRQVRIVLAIDAIICVILLVIWLFICHGIECVQ</sequence>
<keyword evidence="3 5" id="KW-0472">Membrane</keyword>
<dbReference type="SUPFAM" id="SSF64356">
    <property type="entry name" value="SNARE-like"/>
    <property type="match status" value="1"/>
</dbReference>
<evidence type="ECO:0000256" key="1">
    <source>
        <dbReference type="ARBA" id="ARBA00004370"/>
    </source>
</evidence>
<dbReference type="PROSITE" id="PS50859">
    <property type="entry name" value="LONGIN"/>
    <property type="match status" value="1"/>
</dbReference>